<keyword evidence="4" id="KW-1185">Reference proteome</keyword>
<feature type="domain" description="Yeast cell wall synthesis Kre9/Knh1-like N-terminal" evidence="2">
    <location>
        <begin position="121"/>
        <end position="204"/>
    </location>
</feature>
<evidence type="ECO:0000313" key="4">
    <source>
        <dbReference type="Proteomes" id="UP000184474"/>
    </source>
</evidence>
<evidence type="ECO:0000256" key="1">
    <source>
        <dbReference type="ARBA" id="ARBA00022729"/>
    </source>
</evidence>
<accession>A0A1M6QIP0</accession>
<sequence length="252" mass="27874">MGKTYLRTLFVFVFVMVGLSKVQAQSINNVQVQVDGDDINISFDLKFKSSIQEKYDIEIFSSRDNYATPLAVKDGKLKDVAAVNARLTYVVDGATVFEEFKGDVNFQIVATMVYAPIVIDTPSKPSKHKKGSMVQVKWHGGIEDEKFSVDLYKNGVKQETLDANNEYGTYSWVMPRKQKKGKYKLAIQSDSNSSNRAFSPEFKIKSKVPFIVKVLPVLAAGAAAYYFLEVQGGEPVTPPGGGESLPNPPELP</sequence>
<dbReference type="InterPro" id="IPR018466">
    <property type="entry name" value="Kre9/Knh1-like_N"/>
</dbReference>
<dbReference type="EMBL" id="FRAA01000003">
    <property type="protein sequence ID" value="SHK20066.1"/>
    <property type="molecule type" value="Genomic_DNA"/>
</dbReference>
<dbReference type="Proteomes" id="UP000184474">
    <property type="component" value="Unassembled WGS sequence"/>
</dbReference>
<keyword evidence="1" id="KW-0732">Signal</keyword>
<name>A0A1M6QIP0_REIAG</name>
<gene>
    <name evidence="3" type="ORF">SAMN04488028_103343</name>
</gene>
<dbReference type="RefSeq" id="WP_073122437.1">
    <property type="nucleotide sequence ID" value="NZ_FRAA01000003.1"/>
</dbReference>
<protein>
    <recommendedName>
        <fullName evidence="2">Yeast cell wall synthesis Kre9/Knh1-like N-terminal domain-containing protein</fullName>
    </recommendedName>
</protein>
<proteinExistence type="predicted"/>
<organism evidence="3 4">
    <name type="scientific">Reichenbachiella agariperforans</name>
    <dbReference type="NCBI Taxonomy" id="156994"/>
    <lineage>
        <taxon>Bacteria</taxon>
        <taxon>Pseudomonadati</taxon>
        <taxon>Bacteroidota</taxon>
        <taxon>Cytophagia</taxon>
        <taxon>Cytophagales</taxon>
        <taxon>Reichenbachiellaceae</taxon>
        <taxon>Reichenbachiella</taxon>
    </lineage>
</organism>
<evidence type="ECO:0000313" key="3">
    <source>
        <dbReference type="EMBL" id="SHK20066.1"/>
    </source>
</evidence>
<reference evidence="4" key="1">
    <citation type="submission" date="2016-11" db="EMBL/GenBank/DDBJ databases">
        <authorList>
            <person name="Varghese N."/>
            <person name="Submissions S."/>
        </authorList>
    </citation>
    <scope>NUCLEOTIDE SEQUENCE [LARGE SCALE GENOMIC DNA]</scope>
    <source>
        <strain evidence="4">DSM 26134</strain>
    </source>
</reference>
<evidence type="ECO:0000259" key="2">
    <source>
        <dbReference type="Pfam" id="PF10342"/>
    </source>
</evidence>
<dbReference type="Pfam" id="PF10342">
    <property type="entry name" value="Kre9_KNH"/>
    <property type="match status" value="1"/>
</dbReference>
<dbReference type="AlphaFoldDB" id="A0A1M6QIP0"/>
<dbReference type="STRING" id="156994.SAMN04488028_103343"/>